<proteinExistence type="predicted"/>
<evidence type="ECO:0000313" key="4">
    <source>
        <dbReference type="Proteomes" id="UP000652720"/>
    </source>
</evidence>
<evidence type="ECO:0000313" key="1">
    <source>
        <dbReference type="EMBL" id="GGI87018.1"/>
    </source>
</evidence>
<evidence type="ECO:0000313" key="3">
    <source>
        <dbReference type="Proteomes" id="UP000630135"/>
    </source>
</evidence>
<reference evidence="3" key="3">
    <citation type="journal article" date="2019" name="Int. J. Syst. Evol. Microbiol.">
        <title>The Global Catalogue of Microorganisms (GCM) 10K type strain sequencing project: providing services to taxonomists for standard genome sequencing and annotation.</title>
        <authorList>
            <consortium name="The Broad Institute Genomics Platform"/>
            <consortium name="The Broad Institute Genome Sequencing Center for Infectious Disease"/>
            <person name="Wu L."/>
            <person name="Ma J."/>
        </authorList>
    </citation>
    <scope>NUCLEOTIDE SEQUENCE [LARGE SCALE GENOMIC DNA]</scope>
    <source>
        <strain evidence="3">CGMCC 1.8884</strain>
    </source>
</reference>
<dbReference type="RefSeq" id="WP_017870018.1">
    <property type="nucleotide sequence ID" value="NZ_BMLZ01000018.1"/>
</dbReference>
<evidence type="ECO:0000313" key="2">
    <source>
        <dbReference type="EMBL" id="GGP29957.1"/>
    </source>
</evidence>
<keyword evidence="3" id="KW-1185">Reference proteome</keyword>
<dbReference type="AlphaFoldDB" id="A0AAV4K715"/>
<dbReference type="Proteomes" id="UP000630135">
    <property type="component" value="Unassembled WGS sequence"/>
</dbReference>
<gene>
    <name evidence="2" type="ORF">GCM10008021_16080</name>
    <name evidence="1" type="ORF">GCM10010914_21840</name>
</gene>
<sequence length="128" mass="14712">MIANKDEWLDELKAAYEGDVLAYARLTARIASHVIELRPIRPLSWVRVTTPFGPTQVEGETADGQKFYFRSRWGGWRIELDGEVVAEGSEPDWFEVELTNPATVRQSCARLFTEQGFPVIEWQQKEPK</sequence>
<reference evidence="1" key="4">
    <citation type="submission" date="2023-08" db="EMBL/GenBank/DDBJ databases">
        <authorList>
            <person name="Sun Q."/>
            <person name="Zhou Y."/>
        </authorList>
    </citation>
    <scope>NUCLEOTIDE SEQUENCE</scope>
    <source>
        <strain evidence="2">CGMCC 1.8884</strain>
        <strain evidence="1">CGMCC 1.8885</strain>
    </source>
</reference>
<dbReference type="EMBL" id="BMMA01000022">
    <property type="protein sequence ID" value="GGI87018.1"/>
    <property type="molecule type" value="Genomic_DNA"/>
</dbReference>
<accession>A0AAV4K715</accession>
<dbReference type="EMBL" id="BMLZ01000018">
    <property type="protein sequence ID" value="GGP29957.1"/>
    <property type="molecule type" value="Genomic_DNA"/>
</dbReference>
<dbReference type="GeneID" id="59164383"/>
<organism evidence="1 4">
    <name type="scientific">Deinococcus wulumuqiensis</name>
    <dbReference type="NCBI Taxonomy" id="980427"/>
    <lineage>
        <taxon>Bacteria</taxon>
        <taxon>Thermotogati</taxon>
        <taxon>Deinococcota</taxon>
        <taxon>Deinococci</taxon>
        <taxon>Deinococcales</taxon>
        <taxon>Deinococcaceae</taxon>
        <taxon>Deinococcus</taxon>
    </lineage>
</organism>
<dbReference type="Proteomes" id="UP000652720">
    <property type="component" value="Unassembled WGS sequence"/>
</dbReference>
<protein>
    <submittedName>
        <fullName evidence="1">Uncharacterized protein</fullName>
    </submittedName>
</protein>
<reference evidence="1" key="2">
    <citation type="journal article" date="2014" name="Int. J. Syst. Evol. Microbiol.">
        <title>Complete genome sequence of Corynebacterium casei LMG S-19264T (=DSM 44701T), isolated from a smear-ripened cheese.</title>
        <authorList>
            <consortium name="US DOE Joint Genome Institute (JGI-PGF)"/>
            <person name="Walter F."/>
            <person name="Albersmeier A."/>
            <person name="Kalinowski J."/>
            <person name="Ruckert C."/>
        </authorList>
    </citation>
    <scope>NUCLEOTIDE SEQUENCE</scope>
    <source>
        <strain evidence="1">CGMCC 1.8885</strain>
    </source>
</reference>
<name>A0AAV4K715_9DEIO</name>
<comment type="caution">
    <text evidence="1">The sequence shown here is derived from an EMBL/GenBank/DDBJ whole genome shotgun (WGS) entry which is preliminary data.</text>
</comment>
<reference evidence="2" key="1">
    <citation type="journal article" date="2014" name="Int. J. Syst. Evol. Microbiol.">
        <title>Complete genome of a new Firmicutes species belonging to the dominant human colonic microbiota ('Ruminococcus bicirculans') reveals two chromosomes and a selective capacity to utilize plant glucans.</title>
        <authorList>
            <consortium name="NISC Comparative Sequencing Program"/>
            <person name="Wegmann U."/>
            <person name="Louis P."/>
            <person name="Goesmann A."/>
            <person name="Henrissat B."/>
            <person name="Duncan S.H."/>
            <person name="Flint H.J."/>
        </authorList>
    </citation>
    <scope>NUCLEOTIDE SEQUENCE</scope>
    <source>
        <strain evidence="2">CGMCC 1.8884</strain>
    </source>
</reference>